<dbReference type="InterPro" id="IPR043519">
    <property type="entry name" value="NT_sf"/>
</dbReference>
<organism evidence="2 3">
    <name type="scientific">Haliovirga abyssi</name>
    <dbReference type="NCBI Taxonomy" id="2996794"/>
    <lineage>
        <taxon>Bacteria</taxon>
        <taxon>Fusobacteriati</taxon>
        <taxon>Fusobacteriota</taxon>
        <taxon>Fusobacteriia</taxon>
        <taxon>Fusobacteriales</taxon>
        <taxon>Haliovirgaceae</taxon>
        <taxon>Haliovirga</taxon>
    </lineage>
</organism>
<gene>
    <name evidence="2" type="ORF">HLVA_03000</name>
</gene>
<dbReference type="AlphaFoldDB" id="A0AAU9D829"/>
<keyword evidence="3" id="KW-1185">Reference proteome</keyword>
<evidence type="ECO:0000313" key="2">
    <source>
        <dbReference type="EMBL" id="BDU49731.1"/>
    </source>
</evidence>
<dbReference type="Pfam" id="PF18765">
    <property type="entry name" value="Polbeta"/>
    <property type="match status" value="1"/>
</dbReference>
<dbReference type="EMBL" id="AP027059">
    <property type="protein sequence ID" value="BDU49731.1"/>
    <property type="molecule type" value="Genomic_DNA"/>
</dbReference>
<protein>
    <recommendedName>
        <fullName evidence="1">Polymerase beta nucleotidyltransferase domain-containing protein</fullName>
    </recommendedName>
</protein>
<reference evidence="2 3" key="1">
    <citation type="submission" date="2022-11" db="EMBL/GenBank/DDBJ databases">
        <title>Haliovirga abyssi gen. nov., sp. nov., a mesophilic fermentative bacterium isolated from the Iheya North hydrothermal field and the proposal of Haliovirgaceae fam. nov.</title>
        <authorList>
            <person name="Miyazaki U."/>
            <person name="Tame A."/>
            <person name="Miyazaki J."/>
            <person name="Takai K."/>
            <person name="Sawayama S."/>
            <person name="Kitajima M."/>
            <person name="Okamoto A."/>
            <person name="Nakagawa S."/>
        </authorList>
    </citation>
    <scope>NUCLEOTIDE SEQUENCE [LARGE SCALE GENOMIC DNA]</scope>
    <source>
        <strain evidence="2 3">IC12</strain>
    </source>
</reference>
<dbReference type="Proteomes" id="UP001321582">
    <property type="component" value="Chromosome"/>
</dbReference>
<accession>A0AAU9D829</accession>
<dbReference type="KEGG" id="haby:HLVA_03000"/>
<sequence length="98" mass="11827">MINLKDDELEIVKRILKKYFDKCEIIIFGSRITDDIKKYSDLDIAIKGTKKKDIRLLNRAIEEFEYSELAFRVDLLDYWRLSESFKNIIDDKNEKLYL</sequence>
<proteinExistence type="predicted"/>
<name>A0AAU9D829_9FUSO</name>
<dbReference type="SUPFAM" id="SSF81301">
    <property type="entry name" value="Nucleotidyltransferase"/>
    <property type="match status" value="1"/>
</dbReference>
<evidence type="ECO:0000259" key="1">
    <source>
        <dbReference type="Pfam" id="PF18765"/>
    </source>
</evidence>
<dbReference type="Gene3D" id="3.30.460.10">
    <property type="entry name" value="Beta Polymerase, domain 2"/>
    <property type="match status" value="1"/>
</dbReference>
<dbReference type="CDD" id="cd05403">
    <property type="entry name" value="NT_KNTase_like"/>
    <property type="match status" value="1"/>
</dbReference>
<dbReference type="RefSeq" id="WP_307904677.1">
    <property type="nucleotide sequence ID" value="NZ_AP027059.1"/>
</dbReference>
<dbReference type="InterPro" id="IPR041633">
    <property type="entry name" value="Polbeta"/>
</dbReference>
<feature type="domain" description="Polymerase beta nucleotidyltransferase" evidence="1">
    <location>
        <begin position="12"/>
        <end position="97"/>
    </location>
</feature>
<evidence type="ECO:0000313" key="3">
    <source>
        <dbReference type="Proteomes" id="UP001321582"/>
    </source>
</evidence>